<organism evidence="1 2">
    <name type="scientific">Thomasclavelia cocleata</name>
    <dbReference type="NCBI Taxonomy" id="69824"/>
    <lineage>
        <taxon>Bacteria</taxon>
        <taxon>Bacillati</taxon>
        <taxon>Bacillota</taxon>
        <taxon>Erysipelotrichia</taxon>
        <taxon>Erysipelotrichales</taxon>
        <taxon>Coprobacillaceae</taxon>
        <taxon>Thomasclavelia</taxon>
    </lineage>
</organism>
<dbReference type="RefSeq" id="WP_172472877.1">
    <property type="nucleotide sequence ID" value="NZ_BLMI01000201.1"/>
</dbReference>
<dbReference type="PANTHER" id="PTHR43235:SF1">
    <property type="entry name" value="GLUTAMINE AMIDOTRANSFERASE PB2B2.05-RELATED"/>
    <property type="match status" value="1"/>
</dbReference>
<dbReference type="GO" id="GO:0016757">
    <property type="term" value="F:glycosyltransferase activity"/>
    <property type="evidence" value="ECO:0007669"/>
    <property type="project" value="UniProtKB-KW"/>
</dbReference>
<keyword evidence="1" id="KW-0315">Glutamine amidotransferase</keyword>
<dbReference type="Proteomes" id="UP000490821">
    <property type="component" value="Unassembled WGS sequence"/>
</dbReference>
<evidence type="ECO:0000313" key="1">
    <source>
        <dbReference type="EMBL" id="GFI41641.1"/>
    </source>
</evidence>
<dbReference type="SUPFAM" id="SSF52317">
    <property type="entry name" value="Class I glutamine amidotransferase-like"/>
    <property type="match status" value="1"/>
</dbReference>
<dbReference type="GO" id="GO:0006598">
    <property type="term" value="P:polyamine catabolic process"/>
    <property type="evidence" value="ECO:0007669"/>
    <property type="project" value="TreeGrafter"/>
</dbReference>
<dbReference type="InterPro" id="IPR029062">
    <property type="entry name" value="Class_I_gatase-like"/>
</dbReference>
<accession>A0A829ZB29</accession>
<dbReference type="PANTHER" id="PTHR43235">
    <property type="entry name" value="GLUTAMINE AMIDOTRANSFERASE PB2B2.05-RELATED"/>
    <property type="match status" value="1"/>
</dbReference>
<evidence type="ECO:0000313" key="2">
    <source>
        <dbReference type="Proteomes" id="UP000490821"/>
    </source>
</evidence>
<sequence length="222" mass="25873">MNKKILAPLRSYSTRRVLYIYNEYLEMFKQAHLDIITIGSTSQDTQQFLVDNCDGLLLTGGFDIDPIYYQEKIHPKTKKELFELEALEFSLIKMFTQQNKPILGICRGIQTINVAFGGTLIQDLESDFHMQKEITSYQHLVKTTNNSLLKKYLGEEFMTNSFHHQAINHLAKDFMISAKSEDNIIEGIEKDNIIGVQWHPEKNNDKIQQRLLNLFKDLLEER</sequence>
<dbReference type="EMBL" id="BLMI01000201">
    <property type="protein sequence ID" value="GFI41641.1"/>
    <property type="molecule type" value="Genomic_DNA"/>
</dbReference>
<dbReference type="InterPro" id="IPR044668">
    <property type="entry name" value="PuuD-like"/>
</dbReference>
<keyword evidence="1" id="KW-0808">Transferase</keyword>
<dbReference type="Pfam" id="PF07722">
    <property type="entry name" value="Peptidase_C26"/>
    <property type="match status" value="1"/>
</dbReference>
<protein>
    <submittedName>
        <fullName evidence="1">Putative glutamine amidotransferase</fullName>
        <ecNumber evidence="1">2.4.2.-</ecNumber>
    </submittedName>
</protein>
<dbReference type="InterPro" id="IPR011697">
    <property type="entry name" value="Peptidase_C26"/>
</dbReference>
<comment type="caution">
    <text evidence="1">The sequence shown here is derived from an EMBL/GenBank/DDBJ whole genome shotgun (WGS) entry which is preliminary data.</text>
</comment>
<dbReference type="GO" id="GO:0005829">
    <property type="term" value="C:cytosol"/>
    <property type="evidence" value="ECO:0007669"/>
    <property type="project" value="TreeGrafter"/>
</dbReference>
<dbReference type="PROSITE" id="PS51273">
    <property type="entry name" value="GATASE_TYPE_1"/>
    <property type="match status" value="1"/>
</dbReference>
<dbReference type="CDD" id="cd01745">
    <property type="entry name" value="GATase1_2"/>
    <property type="match status" value="1"/>
</dbReference>
<dbReference type="Gene3D" id="3.40.50.880">
    <property type="match status" value="1"/>
</dbReference>
<keyword evidence="1" id="KW-0328">Glycosyltransferase</keyword>
<dbReference type="GO" id="GO:0033969">
    <property type="term" value="F:gamma-glutamyl-gamma-aminobutyrate hydrolase activity"/>
    <property type="evidence" value="ECO:0007669"/>
    <property type="project" value="TreeGrafter"/>
</dbReference>
<dbReference type="AlphaFoldDB" id="A0A829ZB29"/>
<proteinExistence type="predicted"/>
<reference evidence="1 2" key="1">
    <citation type="journal article" date="2020" name="Microbiome">
        <title>Single-cell genomics of uncultured bacteria reveals dietary fiber responders in the mouse gut microbiota.</title>
        <authorList>
            <person name="Chijiiwa R."/>
            <person name="Hosokawa M."/>
            <person name="Kogawa M."/>
            <person name="Nishikawa Y."/>
            <person name="Ide K."/>
            <person name="Sakanashi C."/>
            <person name="Takahashi K."/>
            <person name="Takeyama H."/>
        </authorList>
    </citation>
    <scope>NUCLEOTIDE SEQUENCE [LARGE SCALE GENOMIC DNA]</scope>
    <source>
        <strain evidence="1">IMSAGC_017</strain>
    </source>
</reference>
<name>A0A829ZB29_9FIRM</name>
<gene>
    <name evidence="1" type="ORF">IMSAGC017_01686</name>
</gene>
<dbReference type="EC" id="2.4.2.-" evidence="1"/>